<evidence type="ECO:0000313" key="1">
    <source>
        <dbReference type="EMBL" id="KAH7925272.1"/>
    </source>
</evidence>
<sequence length="190" mass="21892">MANVGNVTKKLRFLPQDPNKGYTSEDREISFSPRMQPMARLPRSLVPSSKSPIRPPRFHYGWIINVDHVYEWAKAHGYVHTYEEMEDDVESSKELTLFRSVDDICESLGVPVPRGVSIVPVQTPNGHPYLVSITTNYIQELPPSDVRDALRDFYTGGCAEPGQWWLDMYHWVWKPQVVRRPKKKKSVAKP</sequence>
<gene>
    <name evidence="1" type="ORF">BV22DRAFT_1034165</name>
</gene>
<evidence type="ECO:0000313" key="2">
    <source>
        <dbReference type="Proteomes" id="UP000790709"/>
    </source>
</evidence>
<accession>A0ACB8BIC6</accession>
<keyword evidence="2" id="KW-1185">Reference proteome</keyword>
<name>A0ACB8BIC6_9AGAM</name>
<comment type="caution">
    <text evidence="1">The sequence shown here is derived from an EMBL/GenBank/DDBJ whole genome shotgun (WGS) entry which is preliminary data.</text>
</comment>
<proteinExistence type="predicted"/>
<dbReference type="Proteomes" id="UP000790709">
    <property type="component" value="Unassembled WGS sequence"/>
</dbReference>
<organism evidence="1 2">
    <name type="scientific">Leucogyrophana mollusca</name>
    <dbReference type="NCBI Taxonomy" id="85980"/>
    <lineage>
        <taxon>Eukaryota</taxon>
        <taxon>Fungi</taxon>
        <taxon>Dikarya</taxon>
        <taxon>Basidiomycota</taxon>
        <taxon>Agaricomycotina</taxon>
        <taxon>Agaricomycetes</taxon>
        <taxon>Agaricomycetidae</taxon>
        <taxon>Boletales</taxon>
        <taxon>Boletales incertae sedis</taxon>
        <taxon>Leucogyrophana</taxon>
    </lineage>
</organism>
<dbReference type="EMBL" id="MU266405">
    <property type="protein sequence ID" value="KAH7925272.1"/>
    <property type="molecule type" value="Genomic_DNA"/>
</dbReference>
<protein>
    <submittedName>
        <fullName evidence="1">Uncharacterized protein</fullName>
    </submittedName>
</protein>
<reference evidence="1" key="1">
    <citation type="journal article" date="2021" name="New Phytol.">
        <title>Evolutionary innovations through gain and loss of genes in the ectomycorrhizal Boletales.</title>
        <authorList>
            <person name="Wu G."/>
            <person name="Miyauchi S."/>
            <person name="Morin E."/>
            <person name="Kuo A."/>
            <person name="Drula E."/>
            <person name="Varga T."/>
            <person name="Kohler A."/>
            <person name="Feng B."/>
            <person name="Cao Y."/>
            <person name="Lipzen A."/>
            <person name="Daum C."/>
            <person name="Hundley H."/>
            <person name="Pangilinan J."/>
            <person name="Johnson J."/>
            <person name="Barry K."/>
            <person name="LaButti K."/>
            <person name="Ng V."/>
            <person name="Ahrendt S."/>
            <person name="Min B."/>
            <person name="Choi I.G."/>
            <person name="Park H."/>
            <person name="Plett J.M."/>
            <person name="Magnuson J."/>
            <person name="Spatafora J.W."/>
            <person name="Nagy L.G."/>
            <person name="Henrissat B."/>
            <person name="Grigoriev I.V."/>
            <person name="Yang Z.L."/>
            <person name="Xu J."/>
            <person name="Martin F.M."/>
        </authorList>
    </citation>
    <scope>NUCLEOTIDE SEQUENCE</scope>
    <source>
        <strain evidence="1">KUC20120723A-06</strain>
    </source>
</reference>